<dbReference type="InterPro" id="IPR027383">
    <property type="entry name" value="Znf_put"/>
</dbReference>
<evidence type="ECO:0000259" key="4">
    <source>
        <dbReference type="Pfam" id="PF13490"/>
    </source>
</evidence>
<accession>A0A2K9E1Q3</accession>
<dbReference type="EMBL" id="NEMB01000003">
    <property type="protein sequence ID" value="PQQ67584.1"/>
    <property type="molecule type" value="Genomic_DNA"/>
</dbReference>
<keyword evidence="7" id="KW-1185">Reference proteome</keyword>
<gene>
    <name evidence="5" type="primary">rsiW</name>
    <name evidence="6" type="ORF">B9R14_13065</name>
    <name evidence="5" type="ORF">HVS_08930</name>
</gene>
<feature type="domain" description="Putative zinc-finger" evidence="4">
    <location>
        <begin position="4"/>
        <end position="38"/>
    </location>
</feature>
<evidence type="ECO:0000256" key="2">
    <source>
        <dbReference type="ARBA" id="ARBA00024438"/>
    </source>
</evidence>
<comment type="similarity">
    <text evidence="1">Belongs to the zinc-associated anti-sigma factor (ZAS) superfamily. Anti-sigma-W factor family.</text>
</comment>
<organism evidence="5 7">
    <name type="scientific">Acetivibrio saccincola</name>
    <dbReference type="NCBI Taxonomy" id="1677857"/>
    <lineage>
        <taxon>Bacteria</taxon>
        <taxon>Bacillati</taxon>
        <taxon>Bacillota</taxon>
        <taxon>Clostridia</taxon>
        <taxon>Eubacteriales</taxon>
        <taxon>Oscillospiraceae</taxon>
        <taxon>Acetivibrio</taxon>
    </lineage>
</organism>
<keyword evidence="3" id="KW-0472">Membrane</keyword>
<dbReference type="Proteomes" id="UP000239720">
    <property type="component" value="Unassembled WGS sequence"/>
</dbReference>
<evidence type="ECO:0000313" key="8">
    <source>
        <dbReference type="Proteomes" id="UP000239720"/>
    </source>
</evidence>
<reference evidence="5 7" key="1">
    <citation type="submission" date="2017-12" db="EMBL/GenBank/DDBJ databases">
        <title>Complete genome sequence of Herbivorax saccincola GGR1, a novel Cellulosome-producing hydrolytic bacterium in a thermophilic biogas plant, established by Illumina and Nanopore MinION sequencing.</title>
        <authorList>
            <person name="Pechtl A."/>
            <person name="Ruckert C."/>
            <person name="Koeck D.E."/>
            <person name="Maus I."/>
            <person name="Winkler A."/>
            <person name="Kalinowski J."/>
            <person name="Puhler A."/>
            <person name="Schwarz W.W."/>
            <person name="Zverlov V.V."/>
            <person name="Schluter A."/>
            <person name="Liebl W."/>
        </authorList>
    </citation>
    <scope>NUCLEOTIDE SEQUENCE [LARGE SCALE GENOMIC DNA]</scope>
    <source>
        <strain evidence="5">GGR1</strain>
        <strain evidence="7">SR1</strain>
    </source>
</reference>
<keyword evidence="3" id="KW-0812">Transmembrane</keyword>
<name>A0A2K9E1Q3_9FIRM</name>
<evidence type="ECO:0000256" key="3">
    <source>
        <dbReference type="SAM" id="Phobius"/>
    </source>
</evidence>
<evidence type="ECO:0000256" key="1">
    <source>
        <dbReference type="ARBA" id="ARBA00024353"/>
    </source>
</evidence>
<feature type="transmembrane region" description="Helical" evidence="3">
    <location>
        <begin position="88"/>
        <end position="111"/>
    </location>
</feature>
<dbReference type="InterPro" id="IPR041916">
    <property type="entry name" value="Anti_sigma_zinc_sf"/>
</dbReference>
<dbReference type="Gene3D" id="1.10.10.1320">
    <property type="entry name" value="Anti-sigma factor, zinc-finger domain"/>
    <property type="match status" value="1"/>
</dbReference>
<protein>
    <recommendedName>
        <fullName evidence="2">Anti-sigma-W factor RsiW</fullName>
    </recommendedName>
</protein>
<dbReference type="Proteomes" id="UP000233534">
    <property type="component" value="Chromosome"/>
</dbReference>
<dbReference type="Pfam" id="PF13490">
    <property type="entry name" value="zf-HC2"/>
    <property type="match status" value="1"/>
</dbReference>
<dbReference type="AlphaFoldDB" id="A0A2K9E1Q3"/>
<proteinExistence type="inferred from homology"/>
<evidence type="ECO:0000313" key="5">
    <source>
        <dbReference type="EMBL" id="AUG57692.1"/>
    </source>
</evidence>
<reference evidence="6 8" key="2">
    <citation type="journal article" date="2018" name="Syst. Appl. Microbiol.">
        <title>Characterization and high-quality draft genome sequence of Herbivorax saccincola A7, an anaerobic, alkaliphilic, thermophilic, cellulolytic, and xylanolytic bacterium.</title>
        <authorList>
            <person name="Aikawa S."/>
            <person name="Baramee S."/>
            <person name="Sermsathanaswadi J."/>
            <person name="Thianheng P."/>
            <person name="Tachaapaikoon C."/>
            <person name="Shikata A."/>
            <person name="Waeonukul R."/>
            <person name="Pason P."/>
            <person name="Ratanakhanokchai K."/>
            <person name="Kosugi A."/>
        </authorList>
    </citation>
    <scope>NUCLEOTIDE SEQUENCE [LARGE SCALE GENOMIC DNA]</scope>
    <source>
        <strain evidence="6 8">A7</strain>
    </source>
</reference>
<evidence type="ECO:0000313" key="6">
    <source>
        <dbReference type="EMBL" id="PQQ67584.1"/>
    </source>
</evidence>
<dbReference type="KEGG" id="hsc:HVS_08930"/>
<keyword evidence="3" id="KW-1133">Transmembrane helix</keyword>
<dbReference type="RefSeq" id="WP_101301345.1">
    <property type="nucleotide sequence ID" value="NZ_CP025197.1"/>
</dbReference>
<dbReference type="OrthoDB" id="9782842at2"/>
<dbReference type="EMBL" id="CP025197">
    <property type="protein sequence ID" value="AUG57692.1"/>
    <property type="molecule type" value="Genomic_DNA"/>
</dbReference>
<evidence type="ECO:0000313" key="7">
    <source>
        <dbReference type="Proteomes" id="UP000233534"/>
    </source>
</evidence>
<sequence>MKKCEEIMELISLYIDDDLNETEKHQFEEHINSCIKCREELDLQMEIINLCQDMEEVELPEDFNRQLNQKLVEEEQRRSPLFRMHSKYIKLVPSVAAVFLLIFMTSAFLLINKFNMSKSDDSPHDGMLYVRGNSKKESLKDADGLPNEDVLNEIAISVREQDEADLFSAKNDVVSKEEGGEDTYHRTVSPDIYYDDMKETGSSGAGMTEEAGDIAVGGGMSSYAGEVEPAYGAEASYTIVRATVINKSREPEYMAYVVDTANKLEIEFIEDKSNDLVRFEAEINKYHKFLEQLESSFTNLKVNITADGGTEITVEILIE</sequence>